<proteinExistence type="predicted"/>
<accession>A0A9D1ZL53</accession>
<evidence type="ECO:0000313" key="2">
    <source>
        <dbReference type="EMBL" id="HIY91579.1"/>
    </source>
</evidence>
<reference evidence="2" key="1">
    <citation type="journal article" date="2021" name="PeerJ">
        <title>Extensive microbial diversity within the chicken gut microbiome revealed by metagenomics and culture.</title>
        <authorList>
            <person name="Gilroy R."/>
            <person name="Ravi A."/>
            <person name="Getino M."/>
            <person name="Pursley I."/>
            <person name="Horton D.L."/>
            <person name="Alikhan N.F."/>
            <person name="Baker D."/>
            <person name="Gharbi K."/>
            <person name="Hall N."/>
            <person name="Watson M."/>
            <person name="Adriaenssens E.M."/>
            <person name="Foster-Nyarko E."/>
            <person name="Jarju S."/>
            <person name="Secka A."/>
            <person name="Antonio M."/>
            <person name="Oren A."/>
            <person name="Chaudhuri R.R."/>
            <person name="La Ragione R."/>
            <person name="Hildebrand F."/>
            <person name="Pallen M.J."/>
        </authorList>
    </citation>
    <scope>NUCLEOTIDE SEQUENCE</scope>
    <source>
        <strain evidence="2">3204</strain>
    </source>
</reference>
<evidence type="ECO:0000259" key="1">
    <source>
        <dbReference type="PROSITE" id="PS50943"/>
    </source>
</evidence>
<dbReference type="Gene3D" id="1.10.260.40">
    <property type="entry name" value="lambda repressor-like DNA-binding domains"/>
    <property type="match status" value="1"/>
</dbReference>
<dbReference type="Proteomes" id="UP000824013">
    <property type="component" value="Unassembled WGS sequence"/>
</dbReference>
<dbReference type="GO" id="GO:0003677">
    <property type="term" value="F:DNA binding"/>
    <property type="evidence" value="ECO:0007669"/>
    <property type="project" value="InterPro"/>
</dbReference>
<gene>
    <name evidence="2" type="ORF">H9820_01390</name>
</gene>
<comment type="caution">
    <text evidence="2">The sequence shown here is derived from an EMBL/GenBank/DDBJ whole genome shotgun (WGS) entry which is preliminary data.</text>
</comment>
<feature type="domain" description="HTH cro/C1-type" evidence="1">
    <location>
        <begin position="17"/>
        <end position="66"/>
    </location>
</feature>
<organism evidence="2 3">
    <name type="scientific">Candidatus Companilactobacillus pullicola</name>
    <dbReference type="NCBI Taxonomy" id="2838523"/>
    <lineage>
        <taxon>Bacteria</taxon>
        <taxon>Bacillati</taxon>
        <taxon>Bacillota</taxon>
        <taxon>Bacilli</taxon>
        <taxon>Lactobacillales</taxon>
        <taxon>Lactobacillaceae</taxon>
        <taxon>Companilactobacillus</taxon>
    </lineage>
</organism>
<protein>
    <submittedName>
        <fullName evidence="2">Helix-turn-helix domain-containing protein</fullName>
    </submittedName>
</protein>
<dbReference type="EMBL" id="DXCM01000014">
    <property type="protein sequence ID" value="HIY91579.1"/>
    <property type="molecule type" value="Genomic_DNA"/>
</dbReference>
<reference evidence="2" key="2">
    <citation type="submission" date="2021-04" db="EMBL/GenBank/DDBJ databases">
        <authorList>
            <person name="Gilroy R."/>
        </authorList>
    </citation>
    <scope>NUCLEOTIDE SEQUENCE</scope>
    <source>
        <strain evidence="2">3204</strain>
    </source>
</reference>
<dbReference type="Pfam" id="PF01381">
    <property type="entry name" value="HTH_3"/>
    <property type="match status" value="1"/>
</dbReference>
<dbReference type="AlphaFoldDB" id="A0A9D1ZL53"/>
<dbReference type="CDD" id="cd00093">
    <property type="entry name" value="HTH_XRE"/>
    <property type="match status" value="1"/>
</dbReference>
<name>A0A9D1ZL53_9LACO</name>
<sequence>MPEQQLTELVYKVETDIKTALLKKHMTQVELADLIGENRQQVNRAIKGDISPKARKIRSKIAKVLDL</sequence>
<dbReference type="SMART" id="SM00530">
    <property type="entry name" value="HTH_XRE"/>
    <property type="match status" value="1"/>
</dbReference>
<dbReference type="PROSITE" id="PS50943">
    <property type="entry name" value="HTH_CROC1"/>
    <property type="match status" value="1"/>
</dbReference>
<dbReference type="InterPro" id="IPR010982">
    <property type="entry name" value="Lambda_DNA-bd_dom_sf"/>
</dbReference>
<evidence type="ECO:0000313" key="3">
    <source>
        <dbReference type="Proteomes" id="UP000824013"/>
    </source>
</evidence>
<dbReference type="InterPro" id="IPR001387">
    <property type="entry name" value="Cro/C1-type_HTH"/>
</dbReference>
<dbReference type="SUPFAM" id="SSF47413">
    <property type="entry name" value="lambda repressor-like DNA-binding domains"/>
    <property type="match status" value="1"/>
</dbReference>